<keyword evidence="1" id="KW-0732">Signal</keyword>
<accession>A0ABN7T0T2</accession>
<gene>
    <name evidence="2" type="ORF">OKIOD_LOCUS12562</name>
</gene>
<dbReference type="EMBL" id="OU015566">
    <property type="protein sequence ID" value="CAG5108441.1"/>
    <property type="molecule type" value="Genomic_DNA"/>
</dbReference>
<proteinExistence type="predicted"/>
<evidence type="ECO:0000313" key="3">
    <source>
        <dbReference type="Proteomes" id="UP001158576"/>
    </source>
</evidence>
<evidence type="ECO:0000313" key="2">
    <source>
        <dbReference type="EMBL" id="CAG5108441.1"/>
    </source>
</evidence>
<feature type="signal peptide" evidence="1">
    <location>
        <begin position="1"/>
        <end position="17"/>
    </location>
</feature>
<name>A0ABN7T0T2_OIKDI</name>
<evidence type="ECO:0000256" key="1">
    <source>
        <dbReference type="SAM" id="SignalP"/>
    </source>
</evidence>
<feature type="chain" id="PRO_5046216581" evidence="1">
    <location>
        <begin position="18"/>
        <end position="107"/>
    </location>
</feature>
<sequence length="107" mass="11743">MKVSTIVCSWIFACGAAVRMPMPPRTAAPSLEDGIEAIRSILELKHLAKEDKFLKLLAQLQTKSAGVDEDSGRPYSPSPRLLANACRCSQLALGNQPKYCHFRCIPN</sequence>
<dbReference type="Proteomes" id="UP001158576">
    <property type="component" value="Chromosome 1"/>
</dbReference>
<protein>
    <submittedName>
        <fullName evidence="2">Oidioi.mRNA.OKI2018_I69.chr1.g3797.t1.cds</fullName>
    </submittedName>
</protein>
<keyword evidence="3" id="KW-1185">Reference proteome</keyword>
<reference evidence="2 3" key="1">
    <citation type="submission" date="2021-04" db="EMBL/GenBank/DDBJ databases">
        <authorList>
            <person name="Bliznina A."/>
        </authorList>
    </citation>
    <scope>NUCLEOTIDE SEQUENCE [LARGE SCALE GENOMIC DNA]</scope>
</reference>
<organism evidence="2 3">
    <name type="scientific">Oikopleura dioica</name>
    <name type="common">Tunicate</name>
    <dbReference type="NCBI Taxonomy" id="34765"/>
    <lineage>
        <taxon>Eukaryota</taxon>
        <taxon>Metazoa</taxon>
        <taxon>Chordata</taxon>
        <taxon>Tunicata</taxon>
        <taxon>Appendicularia</taxon>
        <taxon>Copelata</taxon>
        <taxon>Oikopleuridae</taxon>
        <taxon>Oikopleura</taxon>
    </lineage>
</organism>